<name>A0A484H1A8_SOUCH</name>
<dbReference type="InterPro" id="IPR000079">
    <property type="entry name" value="HMGN_fam"/>
</dbReference>
<organism evidence="6 7">
    <name type="scientific">Sousa chinensis</name>
    <name type="common">Indo-pacific humpbacked dolphin</name>
    <name type="synonym">Steno chinensis</name>
    <dbReference type="NCBI Taxonomy" id="103600"/>
    <lineage>
        <taxon>Eukaryota</taxon>
        <taxon>Metazoa</taxon>
        <taxon>Chordata</taxon>
        <taxon>Craniata</taxon>
        <taxon>Vertebrata</taxon>
        <taxon>Euteleostomi</taxon>
        <taxon>Mammalia</taxon>
        <taxon>Eutheria</taxon>
        <taxon>Laurasiatheria</taxon>
        <taxon>Artiodactyla</taxon>
        <taxon>Whippomorpha</taxon>
        <taxon>Cetacea</taxon>
        <taxon>Odontoceti</taxon>
        <taxon>Delphinidae</taxon>
        <taxon>Sousa</taxon>
    </lineage>
</organism>
<proteinExistence type="inferred from homology"/>
<feature type="non-terminal residue" evidence="6">
    <location>
        <position position="1"/>
    </location>
</feature>
<comment type="caution">
    <text evidence="6">The sequence shown here is derived from an EMBL/GenBank/DDBJ whole genome shotgun (WGS) entry which is preliminary data.</text>
</comment>
<evidence type="ECO:0000313" key="7">
    <source>
        <dbReference type="Proteomes" id="UP000295264"/>
    </source>
</evidence>
<evidence type="ECO:0000256" key="3">
    <source>
        <dbReference type="ARBA" id="ARBA00023125"/>
    </source>
</evidence>
<comment type="subcellular location">
    <subcellularLocation>
        <location evidence="1">Nucleus</location>
    </subcellularLocation>
</comment>
<evidence type="ECO:0000256" key="2">
    <source>
        <dbReference type="ARBA" id="ARBA00007696"/>
    </source>
</evidence>
<keyword evidence="7" id="KW-1185">Reference proteome</keyword>
<evidence type="ECO:0000256" key="5">
    <source>
        <dbReference type="SAM" id="MobiDB-lite"/>
    </source>
</evidence>
<keyword evidence="4" id="KW-0539">Nucleus</keyword>
<keyword evidence="3" id="KW-0238">DNA-binding</keyword>
<sequence>RLSAKPAPAKVETKPKKAAGKNKSSDKKRCKQKGKGERRENRLKRLTKRLKVYLQKMEKLKTRTAQLLLTQEREKPSLISITHLVLSVVPVSLPARSNYLVNDSFL</sequence>
<evidence type="ECO:0000256" key="1">
    <source>
        <dbReference type="ARBA" id="ARBA00004123"/>
    </source>
</evidence>
<evidence type="ECO:0000256" key="4">
    <source>
        <dbReference type="ARBA" id="ARBA00023242"/>
    </source>
</evidence>
<accession>A0A484H1A8</accession>
<feature type="region of interest" description="Disordered" evidence="5">
    <location>
        <begin position="1"/>
        <end position="44"/>
    </location>
</feature>
<dbReference type="Proteomes" id="UP000295264">
    <property type="component" value="Unassembled WGS sequence"/>
</dbReference>
<dbReference type="GO" id="GO:0000785">
    <property type="term" value="C:chromatin"/>
    <property type="evidence" value="ECO:0007669"/>
    <property type="project" value="InterPro"/>
</dbReference>
<feature type="compositionally biased region" description="Basic residues" evidence="5">
    <location>
        <begin position="16"/>
        <end position="33"/>
    </location>
</feature>
<dbReference type="AlphaFoldDB" id="A0A484H1A8"/>
<evidence type="ECO:0000313" key="6">
    <source>
        <dbReference type="EMBL" id="TEA41411.1"/>
    </source>
</evidence>
<feature type="non-terminal residue" evidence="6">
    <location>
        <position position="106"/>
    </location>
</feature>
<dbReference type="GO" id="GO:0031492">
    <property type="term" value="F:nucleosomal DNA binding"/>
    <property type="evidence" value="ECO:0007669"/>
    <property type="project" value="InterPro"/>
</dbReference>
<reference evidence="6 7" key="1">
    <citation type="journal article" date="2018" name="Genomics">
        <title>Molecular footprints of inshore aquatic adaptation in Indo-Pacific humpback dolphin (Sousa chinensis).</title>
        <authorList>
            <person name="Ming Y."/>
            <person name="Jian J."/>
            <person name="Yu F."/>
            <person name="Yu X."/>
            <person name="Wang J."/>
            <person name="Liu W."/>
        </authorList>
    </citation>
    <scope>NUCLEOTIDE SEQUENCE [LARGE SCALE GENOMIC DNA]</scope>
    <source>
        <strain evidence="6">MY-2018</strain>
        <tissue evidence="6">Skin</tissue>
    </source>
</reference>
<dbReference type="Pfam" id="PF01101">
    <property type="entry name" value="HMG14_17"/>
    <property type="match status" value="1"/>
</dbReference>
<protein>
    <submittedName>
        <fullName evidence="6">Uncharacterized protein</fullName>
    </submittedName>
</protein>
<dbReference type="GO" id="GO:0005634">
    <property type="term" value="C:nucleus"/>
    <property type="evidence" value="ECO:0007669"/>
    <property type="project" value="UniProtKB-SubCell"/>
</dbReference>
<dbReference type="EMBL" id="QWLN02001426">
    <property type="protein sequence ID" value="TEA41411.1"/>
    <property type="molecule type" value="Genomic_DNA"/>
</dbReference>
<gene>
    <name evidence="6" type="ORF">DBR06_SOUSAS7910092</name>
</gene>
<comment type="similarity">
    <text evidence="2">Belongs to the HMGN family.</text>
</comment>